<proteinExistence type="predicted"/>
<dbReference type="VEuPathDB" id="VectorBase:GPPI050220"/>
<protein>
    <submittedName>
        <fullName evidence="2">Uncharacterized protein</fullName>
    </submittedName>
</protein>
<evidence type="ECO:0000256" key="1">
    <source>
        <dbReference type="SAM" id="Phobius"/>
    </source>
</evidence>
<dbReference type="Proteomes" id="UP000092460">
    <property type="component" value="Unassembled WGS sequence"/>
</dbReference>
<dbReference type="EMBL" id="JXJN01026453">
    <property type="status" value="NOT_ANNOTATED_CDS"/>
    <property type="molecule type" value="Genomic_DNA"/>
</dbReference>
<evidence type="ECO:0000313" key="2">
    <source>
        <dbReference type="EnsemblMetazoa" id="GPPI050220-PA"/>
    </source>
</evidence>
<feature type="transmembrane region" description="Helical" evidence="1">
    <location>
        <begin position="110"/>
        <end position="129"/>
    </location>
</feature>
<evidence type="ECO:0000313" key="3">
    <source>
        <dbReference type="Proteomes" id="UP000092460"/>
    </source>
</evidence>
<name>A0A1B0C666_9MUSC</name>
<accession>A0A1B0C666</accession>
<reference evidence="3" key="1">
    <citation type="submission" date="2015-01" db="EMBL/GenBank/DDBJ databases">
        <authorList>
            <person name="Aksoy S."/>
            <person name="Warren W."/>
            <person name="Wilson R.K."/>
        </authorList>
    </citation>
    <scope>NUCLEOTIDE SEQUENCE [LARGE SCALE GENOMIC DNA]</scope>
    <source>
        <strain evidence="3">IAEA</strain>
    </source>
</reference>
<keyword evidence="1" id="KW-0812">Transmembrane</keyword>
<dbReference type="EnsemblMetazoa" id="GPPI050220-RA">
    <property type="protein sequence ID" value="GPPI050220-PA"/>
    <property type="gene ID" value="GPPI050220"/>
</dbReference>
<reference evidence="2" key="2">
    <citation type="submission" date="2020-05" db="UniProtKB">
        <authorList>
            <consortium name="EnsemblMetazoa"/>
        </authorList>
    </citation>
    <scope>IDENTIFICATION</scope>
    <source>
        <strain evidence="2">IAEA</strain>
    </source>
</reference>
<keyword evidence="1" id="KW-1133">Transmembrane helix</keyword>
<sequence>MNMFYGTCNRYLQLGVTRESLLFFHFYFHFHLYYIILYGCVQTSGPMTNATNGKAIITFTHINQRKNVKYDATPEPKCDSISLMRNSHGMSTYVVPYDWMYVCRVRLKTSTMFLLAMLAAQFEPLLTLVKTMERY</sequence>
<dbReference type="AlphaFoldDB" id="A0A1B0C666"/>
<feature type="transmembrane region" description="Helical" evidence="1">
    <location>
        <begin position="21"/>
        <end position="39"/>
    </location>
</feature>
<keyword evidence="1" id="KW-0472">Membrane</keyword>
<organism evidence="2 3">
    <name type="scientific">Glossina palpalis gambiensis</name>
    <dbReference type="NCBI Taxonomy" id="67801"/>
    <lineage>
        <taxon>Eukaryota</taxon>
        <taxon>Metazoa</taxon>
        <taxon>Ecdysozoa</taxon>
        <taxon>Arthropoda</taxon>
        <taxon>Hexapoda</taxon>
        <taxon>Insecta</taxon>
        <taxon>Pterygota</taxon>
        <taxon>Neoptera</taxon>
        <taxon>Endopterygota</taxon>
        <taxon>Diptera</taxon>
        <taxon>Brachycera</taxon>
        <taxon>Muscomorpha</taxon>
        <taxon>Hippoboscoidea</taxon>
        <taxon>Glossinidae</taxon>
        <taxon>Glossina</taxon>
    </lineage>
</organism>
<keyword evidence="3" id="KW-1185">Reference proteome</keyword>